<name>A0A4Y2S705_ARAVE</name>
<sequence length="119" mass="13798">MMRTKYELVPPLQISAPHQRVEWRQIYRASDPHTRRIFGGIVLRIYNPSDLSCIRPTYTTDLRGNRVTNLQPVGFIVHQTHIHGGPSVESCYESATRRIYRASDPHTRRIFGGTVRPRD</sequence>
<dbReference type="AlphaFoldDB" id="A0A4Y2S705"/>
<dbReference type="Proteomes" id="UP000499080">
    <property type="component" value="Unassembled WGS sequence"/>
</dbReference>
<organism evidence="1 2">
    <name type="scientific">Araneus ventricosus</name>
    <name type="common">Orbweaver spider</name>
    <name type="synonym">Epeira ventricosa</name>
    <dbReference type="NCBI Taxonomy" id="182803"/>
    <lineage>
        <taxon>Eukaryota</taxon>
        <taxon>Metazoa</taxon>
        <taxon>Ecdysozoa</taxon>
        <taxon>Arthropoda</taxon>
        <taxon>Chelicerata</taxon>
        <taxon>Arachnida</taxon>
        <taxon>Araneae</taxon>
        <taxon>Araneomorphae</taxon>
        <taxon>Entelegynae</taxon>
        <taxon>Araneoidea</taxon>
        <taxon>Araneidae</taxon>
        <taxon>Araneus</taxon>
    </lineage>
</organism>
<dbReference type="EMBL" id="BGPR01020047">
    <property type="protein sequence ID" value="GBN83673.1"/>
    <property type="molecule type" value="Genomic_DNA"/>
</dbReference>
<proteinExistence type="predicted"/>
<comment type="caution">
    <text evidence="1">The sequence shown here is derived from an EMBL/GenBank/DDBJ whole genome shotgun (WGS) entry which is preliminary data.</text>
</comment>
<evidence type="ECO:0000313" key="1">
    <source>
        <dbReference type="EMBL" id="GBN83673.1"/>
    </source>
</evidence>
<reference evidence="1 2" key="1">
    <citation type="journal article" date="2019" name="Sci. Rep.">
        <title>Orb-weaving spider Araneus ventricosus genome elucidates the spidroin gene catalogue.</title>
        <authorList>
            <person name="Kono N."/>
            <person name="Nakamura H."/>
            <person name="Ohtoshi R."/>
            <person name="Moran D.A.P."/>
            <person name="Shinohara A."/>
            <person name="Yoshida Y."/>
            <person name="Fujiwara M."/>
            <person name="Mori M."/>
            <person name="Tomita M."/>
            <person name="Arakawa K."/>
        </authorList>
    </citation>
    <scope>NUCLEOTIDE SEQUENCE [LARGE SCALE GENOMIC DNA]</scope>
</reference>
<protein>
    <submittedName>
        <fullName evidence="1">Uncharacterized protein</fullName>
    </submittedName>
</protein>
<accession>A0A4Y2S705</accession>
<evidence type="ECO:0000313" key="2">
    <source>
        <dbReference type="Proteomes" id="UP000499080"/>
    </source>
</evidence>
<keyword evidence="2" id="KW-1185">Reference proteome</keyword>
<gene>
    <name evidence="1" type="ORF">AVEN_151015_1</name>
</gene>